<dbReference type="Pfam" id="PF11028">
    <property type="entry name" value="TMEM260-like"/>
    <property type="match status" value="1"/>
</dbReference>
<dbReference type="EMBL" id="MEUM01000108">
    <property type="protein sequence ID" value="OGC41387.1"/>
    <property type="molecule type" value="Genomic_DNA"/>
</dbReference>
<feature type="transmembrane region" description="Helical" evidence="2">
    <location>
        <begin position="462"/>
        <end position="480"/>
    </location>
</feature>
<dbReference type="PANTHER" id="PTHR16214:SF3">
    <property type="entry name" value="TRANSMEMBRANE PROTEIN 260"/>
    <property type="match status" value="1"/>
</dbReference>
<evidence type="ECO:0000313" key="4">
    <source>
        <dbReference type="Proteomes" id="UP000177025"/>
    </source>
</evidence>
<protein>
    <submittedName>
        <fullName evidence="3">Uncharacterized protein</fullName>
    </submittedName>
</protein>
<comment type="caution">
    <text evidence="3">The sequence shown here is derived from an EMBL/GenBank/DDBJ whole genome shotgun (WGS) entry which is preliminary data.</text>
</comment>
<dbReference type="AlphaFoldDB" id="A0A1F4U933"/>
<dbReference type="PANTHER" id="PTHR16214">
    <property type="entry name" value="TRANSMEMBRANE PROTEIN 260"/>
    <property type="match status" value="1"/>
</dbReference>
<keyword evidence="2" id="KW-0472">Membrane</keyword>
<feature type="transmembrane region" description="Helical" evidence="2">
    <location>
        <begin position="80"/>
        <end position="100"/>
    </location>
</feature>
<dbReference type="PROSITE" id="PS50005">
    <property type="entry name" value="TPR"/>
    <property type="match status" value="1"/>
</dbReference>
<reference evidence="3 4" key="1">
    <citation type="journal article" date="2016" name="Nat. Commun.">
        <title>Thousands of microbial genomes shed light on interconnected biogeochemical processes in an aquifer system.</title>
        <authorList>
            <person name="Anantharaman K."/>
            <person name="Brown C.T."/>
            <person name="Hug L.A."/>
            <person name="Sharon I."/>
            <person name="Castelle C.J."/>
            <person name="Probst A.J."/>
            <person name="Thomas B.C."/>
            <person name="Singh A."/>
            <person name="Wilkins M.J."/>
            <person name="Karaoz U."/>
            <person name="Brodie E.L."/>
            <person name="Williams K.H."/>
            <person name="Hubbard S.S."/>
            <person name="Banfield J.F."/>
        </authorList>
    </citation>
    <scope>NUCLEOTIDE SEQUENCE [LARGE SCALE GENOMIC DNA]</scope>
</reference>
<dbReference type="InterPro" id="IPR021280">
    <property type="entry name" value="TMEM260-like"/>
</dbReference>
<keyword evidence="2" id="KW-0812">Transmembrane</keyword>
<dbReference type="InterPro" id="IPR052724">
    <property type="entry name" value="GT117_domain-containing"/>
</dbReference>
<feature type="transmembrane region" description="Helical" evidence="2">
    <location>
        <begin position="242"/>
        <end position="260"/>
    </location>
</feature>
<proteinExistence type="predicted"/>
<feature type="transmembrane region" description="Helical" evidence="2">
    <location>
        <begin position="121"/>
        <end position="140"/>
    </location>
</feature>
<keyword evidence="1" id="KW-0802">TPR repeat</keyword>
<evidence type="ECO:0000256" key="1">
    <source>
        <dbReference type="PROSITE-ProRule" id="PRU00339"/>
    </source>
</evidence>
<name>A0A1F4U933_UNCW3</name>
<dbReference type="InterPro" id="IPR011990">
    <property type="entry name" value="TPR-like_helical_dom_sf"/>
</dbReference>
<accession>A0A1F4U933</accession>
<feature type="transmembrane region" description="Helical" evidence="2">
    <location>
        <begin position="55"/>
        <end position="74"/>
    </location>
</feature>
<feature type="transmembrane region" description="Helical" evidence="2">
    <location>
        <begin position="272"/>
        <end position="291"/>
    </location>
</feature>
<feature type="transmembrane region" description="Helical" evidence="2">
    <location>
        <begin position="415"/>
        <end position="435"/>
    </location>
</feature>
<organism evidence="3 4">
    <name type="scientific">candidate division WOR-3 bacterium RBG_13_43_14</name>
    <dbReference type="NCBI Taxonomy" id="1802590"/>
    <lineage>
        <taxon>Bacteria</taxon>
        <taxon>Bacteria division WOR-3</taxon>
    </lineage>
</organism>
<evidence type="ECO:0000256" key="2">
    <source>
        <dbReference type="SAM" id="Phobius"/>
    </source>
</evidence>
<gene>
    <name evidence="3" type="ORF">A2Y85_05430</name>
</gene>
<sequence length="898" mass="104027">MSARKLETIFFIALIIITGGVYLYTVAPTLSFWDCGEFIASAYCLAVPHPPGTPFYILLGRLWLMIFSVIAAILPISKEVAWHMNLLGLGFSVGALALLYKLMLRIIRSFSKNGSNETTNIIGSFASCLAIAFFYTYWGNAVETEVYAASTFVFLLINYLAFLWYESLKASAPKHKYIILSFYIIFLSTGIHLIPFLMFIPFYIFVLVVERRYLKDALFMLLGVFQLLFFGLTFIFPNSLHVASLVILAAILLIGIVLPLNNRRKYSNWKFFWVSVFAIVAGLSTELYLPIRAAKLTALYKNPVVREQYLEGKQIAPRINECNPGENFAEFNNVLHRSQYGPAKILPLPRQTQETTGYSAFIGYFWQMHLFVRYLFWQPIHEGVNRYFRAVILTLFVFFTAWGFVDLFRKDKKLFIFKMAILFMLSFAMVGYLNLKFSPSDPDPKHQPHEVRERDYFFHTGHLYFGLFMGFGFLAFLNWLKKETKNNRFAQIGGTTGILAFSVVPFITNIQVSNRYGDFTPRDYGYNMLTNCDDNSVLFTNGDNDTFPLWFAQEVLGIKRKVTNANLSLINTTWYIKQLREWGVPISFSDFIVDRLEPVITRDRRVIYVKDIMIRNIIATNAGINLKNEDYFVTQEEFAERYIKGYKGKVPIYFATTVSEENYRGFKPYLILEGLVYRLVGDSGNPTSYVNAEKTRKMFYTTYRYTGIFGPEKQKLLSRIIDNFDKRKKEGEFYDFNIHYDDNTRRLYSNYALGLHQLGFAYQEKGNINGTLDAWRFARMFEPYQSYFFDWNIALVFANLGLNDSVNHYLSLIDLKDPSMMIKIAQVYRSIEADESAIEYYRRAMNMNPRLPQPYIGLYTLYLEKNDSASAVQIITDWLKMNPADTSAINLLKSLKVQ</sequence>
<feature type="transmembrane region" description="Helical" evidence="2">
    <location>
        <begin position="217"/>
        <end position="235"/>
    </location>
</feature>
<dbReference type="Proteomes" id="UP000177025">
    <property type="component" value="Unassembled WGS sequence"/>
</dbReference>
<feature type="transmembrane region" description="Helical" evidence="2">
    <location>
        <begin position="492"/>
        <end position="512"/>
    </location>
</feature>
<dbReference type="SUPFAM" id="SSF48452">
    <property type="entry name" value="TPR-like"/>
    <property type="match status" value="1"/>
</dbReference>
<dbReference type="InterPro" id="IPR019734">
    <property type="entry name" value="TPR_rpt"/>
</dbReference>
<keyword evidence="2" id="KW-1133">Transmembrane helix</keyword>
<feature type="transmembrane region" description="Helical" evidence="2">
    <location>
        <begin position="388"/>
        <end position="408"/>
    </location>
</feature>
<feature type="transmembrane region" description="Helical" evidence="2">
    <location>
        <begin position="146"/>
        <end position="165"/>
    </location>
</feature>
<evidence type="ECO:0000313" key="3">
    <source>
        <dbReference type="EMBL" id="OGC41387.1"/>
    </source>
</evidence>
<dbReference type="Gene3D" id="1.25.40.10">
    <property type="entry name" value="Tetratricopeptide repeat domain"/>
    <property type="match status" value="1"/>
</dbReference>
<feature type="repeat" description="TPR" evidence="1">
    <location>
        <begin position="818"/>
        <end position="851"/>
    </location>
</feature>
<feature type="transmembrane region" description="Helical" evidence="2">
    <location>
        <begin position="177"/>
        <end position="205"/>
    </location>
</feature>
<feature type="transmembrane region" description="Helical" evidence="2">
    <location>
        <begin position="7"/>
        <end position="24"/>
    </location>
</feature>